<name>A0A1L6MZ24_9BACT</name>
<dbReference type="PANTHER" id="PTHR48090:SF3">
    <property type="entry name" value="UNDECAPRENYL-PHOSPHATE 4-DEOXY-4-FORMAMIDO-L-ARABINOSE TRANSFERASE"/>
    <property type="match status" value="1"/>
</dbReference>
<keyword evidence="7" id="KW-0472">Membrane</keyword>
<dbReference type="GO" id="GO:0005886">
    <property type="term" value="C:plasma membrane"/>
    <property type="evidence" value="ECO:0007669"/>
    <property type="project" value="TreeGrafter"/>
</dbReference>
<dbReference type="PANTHER" id="PTHR48090">
    <property type="entry name" value="UNDECAPRENYL-PHOSPHATE 4-DEOXY-4-FORMAMIDO-L-ARABINOSE TRANSFERASE-RELATED"/>
    <property type="match status" value="1"/>
</dbReference>
<dbReference type="Pfam" id="PF00535">
    <property type="entry name" value="Glycos_transf_2"/>
    <property type="match status" value="1"/>
</dbReference>
<dbReference type="GO" id="GO:0009103">
    <property type="term" value="P:lipopolysaccharide biosynthetic process"/>
    <property type="evidence" value="ECO:0007669"/>
    <property type="project" value="UniProtKB-KW"/>
</dbReference>
<protein>
    <recommendedName>
        <fullName evidence="8">Glycosyltransferase 2-like domain-containing protein</fullName>
    </recommendedName>
</protein>
<evidence type="ECO:0000256" key="7">
    <source>
        <dbReference type="ARBA" id="ARBA00023136"/>
    </source>
</evidence>
<evidence type="ECO:0000256" key="4">
    <source>
        <dbReference type="ARBA" id="ARBA00022692"/>
    </source>
</evidence>
<feature type="domain" description="Glycosyltransferase 2-like" evidence="8">
    <location>
        <begin position="45"/>
        <end position="129"/>
    </location>
</feature>
<accession>A0A1L6MZ24</accession>
<keyword evidence="6" id="KW-1133">Transmembrane helix</keyword>
<evidence type="ECO:0000313" key="10">
    <source>
        <dbReference type="Proteomes" id="UP000185544"/>
    </source>
</evidence>
<evidence type="ECO:0000256" key="1">
    <source>
        <dbReference type="ARBA" id="ARBA00022475"/>
    </source>
</evidence>
<keyword evidence="4" id="KW-0812">Transmembrane</keyword>
<evidence type="ECO:0000313" key="9">
    <source>
        <dbReference type="EMBL" id="APS00793.1"/>
    </source>
</evidence>
<dbReference type="Proteomes" id="UP000185544">
    <property type="component" value="Chromosome"/>
</dbReference>
<dbReference type="Gene3D" id="3.90.550.10">
    <property type="entry name" value="Spore Coat Polysaccharide Biosynthesis Protein SpsA, Chain A"/>
    <property type="match status" value="1"/>
</dbReference>
<keyword evidence="5" id="KW-0448">Lipopolysaccharide biosynthesis</keyword>
<dbReference type="InterPro" id="IPR001173">
    <property type="entry name" value="Glyco_trans_2-like"/>
</dbReference>
<dbReference type="KEGG" id="pabo:BCY86_08955"/>
<dbReference type="STRING" id="1882918.BCY86_08955"/>
<dbReference type="InterPro" id="IPR029044">
    <property type="entry name" value="Nucleotide-diphossugar_trans"/>
</dbReference>
<dbReference type="SUPFAM" id="SSF53448">
    <property type="entry name" value="Nucleotide-diphospho-sugar transferases"/>
    <property type="match status" value="1"/>
</dbReference>
<keyword evidence="2" id="KW-0328">Glycosyltransferase</keyword>
<keyword evidence="3" id="KW-0808">Transferase</keyword>
<reference evidence="9 10" key="1">
    <citation type="submission" date="2016-08" db="EMBL/GenBank/DDBJ databases">
        <title>Identification and validation of antigenic proteins from Pajaroellobacter abortibovis using de-novo genome sequence assembly and reverse vaccinology.</title>
        <authorList>
            <person name="Welly B.T."/>
            <person name="Miller M.R."/>
            <person name="Stott J.L."/>
            <person name="Blanchard M.T."/>
            <person name="Islas-Trejo A.D."/>
            <person name="O'Rourke S.M."/>
            <person name="Young A.E."/>
            <person name="Medrano J.F."/>
            <person name="Van Eenennaam A.L."/>
        </authorList>
    </citation>
    <scope>NUCLEOTIDE SEQUENCE [LARGE SCALE GENOMIC DNA]</scope>
    <source>
        <strain evidence="9 10">BTF92-0548A/99-0131</strain>
    </source>
</reference>
<evidence type="ECO:0000256" key="6">
    <source>
        <dbReference type="ARBA" id="ARBA00022989"/>
    </source>
</evidence>
<dbReference type="InterPro" id="IPR050256">
    <property type="entry name" value="Glycosyltransferase_2"/>
</dbReference>
<evidence type="ECO:0000256" key="2">
    <source>
        <dbReference type="ARBA" id="ARBA00022676"/>
    </source>
</evidence>
<keyword evidence="10" id="KW-1185">Reference proteome</keyword>
<organism evidence="9 10">
    <name type="scientific">Pajaroellobacter abortibovis</name>
    <dbReference type="NCBI Taxonomy" id="1882918"/>
    <lineage>
        <taxon>Bacteria</taxon>
        <taxon>Pseudomonadati</taxon>
        <taxon>Myxococcota</taxon>
        <taxon>Polyangia</taxon>
        <taxon>Polyangiales</taxon>
        <taxon>Polyangiaceae</taxon>
    </lineage>
</organism>
<sequence length="137" mass="15117">MMNLLSILSNLQVGSHERFHSFPGLQQRGQFMEAPSRGFSHPRSTNDDYEVTFVDDGSTDSSAKVLKNFRQTYGEDSIKCVSHPKNLGTGAALQAGFKTATCDLLITMDTDLTFSPSLIPILLKRLEQGMSMLSADR</sequence>
<evidence type="ECO:0000259" key="8">
    <source>
        <dbReference type="Pfam" id="PF00535"/>
    </source>
</evidence>
<dbReference type="EMBL" id="CP016908">
    <property type="protein sequence ID" value="APS00793.1"/>
    <property type="molecule type" value="Genomic_DNA"/>
</dbReference>
<dbReference type="AlphaFoldDB" id="A0A1L6MZ24"/>
<dbReference type="GO" id="GO:0099621">
    <property type="term" value="F:undecaprenyl-phosphate 4-deoxy-4-formamido-L-arabinose transferase activity"/>
    <property type="evidence" value="ECO:0007669"/>
    <property type="project" value="TreeGrafter"/>
</dbReference>
<dbReference type="CDD" id="cd04179">
    <property type="entry name" value="DPM_DPG-synthase_like"/>
    <property type="match status" value="1"/>
</dbReference>
<evidence type="ECO:0000256" key="3">
    <source>
        <dbReference type="ARBA" id="ARBA00022679"/>
    </source>
</evidence>
<evidence type="ECO:0000256" key="5">
    <source>
        <dbReference type="ARBA" id="ARBA00022985"/>
    </source>
</evidence>
<dbReference type="OrthoDB" id="9802649at2"/>
<keyword evidence="1" id="KW-1003">Cell membrane</keyword>
<gene>
    <name evidence="9" type="ORF">BCY86_08955</name>
</gene>
<proteinExistence type="predicted"/>